<dbReference type="InterPro" id="IPR029045">
    <property type="entry name" value="ClpP/crotonase-like_dom_sf"/>
</dbReference>
<evidence type="ECO:0000313" key="2">
    <source>
        <dbReference type="Proteomes" id="UP000549616"/>
    </source>
</evidence>
<dbReference type="Proteomes" id="UP000549616">
    <property type="component" value="Unassembled WGS sequence"/>
</dbReference>
<dbReference type="EMBL" id="JACCFK010000001">
    <property type="protein sequence ID" value="NYI91728.1"/>
    <property type="molecule type" value="Genomic_DNA"/>
</dbReference>
<evidence type="ECO:0000313" key="1">
    <source>
        <dbReference type="EMBL" id="NYI91728.1"/>
    </source>
</evidence>
<accession>A0A853B8T2</accession>
<dbReference type="Gene3D" id="3.90.226.10">
    <property type="entry name" value="2-enoyl-CoA Hydratase, Chain A, domain 1"/>
    <property type="match status" value="1"/>
</dbReference>
<dbReference type="SUPFAM" id="SSF52096">
    <property type="entry name" value="ClpP/crotonase"/>
    <property type="match status" value="1"/>
</dbReference>
<gene>
    <name evidence="1" type="ORF">HNR02_005051</name>
</gene>
<dbReference type="GO" id="GO:0006635">
    <property type="term" value="P:fatty acid beta-oxidation"/>
    <property type="evidence" value="ECO:0007669"/>
    <property type="project" value="TreeGrafter"/>
</dbReference>
<organism evidence="1 2">
    <name type="scientific">Amycolatopsis endophytica</name>
    <dbReference type="NCBI Taxonomy" id="860233"/>
    <lineage>
        <taxon>Bacteria</taxon>
        <taxon>Bacillati</taxon>
        <taxon>Actinomycetota</taxon>
        <taxon>Actinomycetes</taxon>
        <taxon>Pseudonocardiales</taxon>
        <taxon>Pseudonocardiaceae</taxon>
        <taxon>Amycolatopsis</taxon>
    </lineage>
</organism>
<dbReference type="Pfam" id="PF00378">
    <property type="entry name" value="ECH_1"/>
    <property type="match status" value="1"/>
</dbReference>
<dbReference type="GO" id="GO:0003824">
    <property type="term" value="F:catalytic activity"/>
    <property type="evidence" value="ECO:0007669"/>
    <property type="project" value="UniProtKB-ARBA"/>
</dbReference>
<reference evidence="1 2" key="1">
    <citation type="submission" date="2020-07" db="EMBL/GenBank/DDBJ databases">
        <title>Sequencing the genomes of 1000 actinobacteria strains.</title>
        <authorList>
            <person name="Klenk H.-P."/>
        </authorList>
    </citation>
    <scope>NUCLEOTIDE SEQUENCE [LARGE SCALE GENOMIC DNA]</scope>
    <source>
        <strain evidence="1 2">DSM 104006</strain>
    </source>
</reference>
<dbReference type="PANTHER" id="PTHR11941">
    <property type="entry name" value="ENOYL-COA HYDRATASE-RELATED"/>
    <property type="match status" value="1"/>
</dbReference>
<name>A0A853B8T2_9PSEU</name>
<keyword evidence="2" id="KW-1185">Reference proteome</keyword>
<dbReference type="AlphaFoldDB" id="A0A853B8T2"/>
<proteinExistence type="predicted"/>
<comment type="caution">
    <text evidence="1">The sequence shown here is derived from an EMBL/GenBank/DDBJ whole genome shotgun (WGS) entry which is preliminary data.</text>
</comment>
<sequence length="93" mass="9682">MTTYTTIETTRPAPGVGVIPLDRPNALNHTVETEVLSAAREFDADTDIGAIVVTGSERAFAAGADIAEMVTLTHEEASTRSAEAVSSRCSATS</sequence>
<protein>
    <submittedName>
        <fullName evidence="1">Enoyl-CoA hydratase/carnithine racemase</fullName>
    </submittedName>
</protein>
<dbReference type="PANTHER" id="PTHR11941:SF54">
    <property type="entry name" value="ENOYL-COA HYDRATASE, MITOCHONDRIAL"/>
    <property type="match status" value="1"/>
</dbReference>
<dbReference type="InterPro" id="IPR001753">
    <property type="entry name" value="Enoyl-CoA_hydra/iso"/>
</dbReference>